<comment type="caution">
    <text evidence="3">The sequence shown here is derived from an EMBL/GenBank/DDBJ whole genome shotgun (WGS) entry which is preliminary data.</text>
</comment>
<accession>A0A0E9LRH2</accession>
<evidence type="ECO:0000256" key="1">
    <source>
        <dbReference type="PROSITE-ProRule" id="PRU00169"/>
    </source>
</evidence>
<dbReference type="Gene3D" id="3.40.50.2300">
    <property type="match status" value="1"/>
</dbReference>
<feature type="modified residue" description="4-aspartylphosphate" evidence="1">
    <location>
        <position position="54"/>
    </location>
</feature>
<evidence type="ECO:0000313" key="3">
    <source>
        <dbReference type="EMBL" id="GAO27873.1"/>
    </source>
</evidence>
<dbReference type="EMBL" id="BAZW01000125">
    <property type="protein sequence ID" value="GAO27873.1"/>
    <property type="molecule type" value="Genomic_DNA"/>
</dbReference>
<dbReference type="SUPFAM" id="SSF52172">
    <property type="entry name" value="CheY-like"/>
    <property type="match status" value="1"/>
</dbReference>
<dbReference type="InterPro" id="IPR001789">
    <property type="entry name" value="Sig_transdc_resp-reg_receiver"/>
</dbReference>
<proteinExistence type="predicted"/>
<dbReference type="AlphaFoldDB" id="A0A0E9LRH2"/>
<dbReference type="PANTHER" id="PTHR45526">
    <property type="entry name" value="TRANSCRIPTIONAL REGULATORY PROTEIN DPIA"/>
    <property type="match status" value="1"/>
</dbReference>
<evidence type="ECO:0000259" key="2">
    <source>
        <dbReference type="PROSITE" id="PS50110"/>
    </source>
</evidence>
<dbReference type="Pfam" id="PF00072">
    <property type="entry name" value="Response_reg"/>
    <property type="match status" value="1"/>
</dbReference>
<keyword evidence="1" id="KW-0597">Phosphoprotein</keyword>
<reference evidence="3 4" key="1">
    <citation type="journal article" date="2015" name="Microbes Environ.">
        <title>Distribution and evolution of nitrogen fixation genes in the phylum bacteroidetes.</title>
        <authorList>
            <person name="Inoue J."/>
            <person name="Oshima K."/>
            <person name="Suda W."/>
            <person name="Sakamoto M."/>
            <person name="Iino T."/>
            <person name="Noda S."/>
            <person name="Hongoh Y."/>
            <person name="Hattori M."/>
            <person name="Ohkuma M."/>
        </authorList>
    </citation>
    <scope>NUCLEOTIDE SEQUENCE [LARGE SCALE GENOMIC DNA]</scope>
    <source>
        <strain evidence="3">JCM 15548</strain>
    </source>
</reference>
<dbReference type="SMART" id="SM00448">
    <property type="entry name" value="REC"/>
    <property type="match status" value="1"/>
</dbReference>
<dbReference type="OrthoDB" id="1116664at2"/>
<dbReference type="STRING" id="1236989.JCM15548_14736"/>
<name>A0A0E9LRH2_9BACT</name>
<dbReference type="GO" id="GO:0000156">
    <property type="term" value="F:phosphorelay response regulator activity"/>
    <property type="evidence" value="ECO:0007669"/>
    <property type="project" value="TreeGrafter"/>
</dbReference>
<dbReference type="PANTHER" id="PTHR45526:SF1">
    <property type="entry name" value="TRANSCRIPTIONAL REGULATORY PROTEIN DCUR-RELATED"/>
    <property type="match status" value="1"/>
</dbReference>
<protein>
    <submittedName>
        <fullName evidence="3">Transcriptional regulatory protein</fullName>
    </submittedName>
</protein>
<keyword evidence="4" id="KW-1185">Reference proteome</keyword>
<dbReference type="InterPro" id="IPR051271">
    <property type="entry name" value="2C-system_Tx_regulators"/>
</dbReference>
<evidence type="ECO:0000313" key="4">
    <source>
        <dbReference type="Proteomes" id="UP000032900"/>
    </source>
</evidence>
<dbReference type="PROSITE" id="PS50110">
    <property type="entry name" value="RESPONSE_REGULATORY"/>
    <property type="match status" value="1"/>
</dbReference>
<gene>
    <name evidence="3" type="ORF">JCM15548_14736</name>
</gene>
<dbReference type="RefSeq" id="WP_062129002.1">
    <property type="nucleotide sequence ID" value="NZ_BAZW01000125.1"/>
</dbReference>
<sequence length="127" mass="14410">MYKVIIADDEPRAIEVLEKLLGNFAGYTVIKTIRDESEILPSVIALEPDLLFLDINLGQTTGMDVARELNMLGRPLQIIFITAYNQYALEAFDCKACDYLLKPVSLARLSQALKHFEEHYHVNVPIE</sequence>
<dbReference type="InterPro" id="IPR011006">
    <property type="entry name" value="CheY-like_superfamily"/>
</dbReference>
<feature type="domain" description="Response regulatory" evidence="2">
    <location>
        <begin position="3"/>
        <end position="117"/>
    </location>
</feature>
<dbReference type="Proteomes" id="UP000032900">
    <property type="component" value="Unassembled WGS sequence"/>
</dbReference>
<organism evidence="3 4">
    <name type="scientific">Geofilum rubicundum JCM 15548</name>
    <dbReference type="NCBI Taxonomy" id="1236989"/>
    <lineage>
        <taxon>Bacteria</taxon>
        <taxon>Pseudomonadati</taxon>
        <taxon>Bacteroidota</taxon>
        <taxon>Bacteroidia</taxon>
        <taxon>Marinilabiliales</taxon>
        <taxon>Marinilabiliaceae</taxon>
        <taxon>Geofilum</taxon>
    </lineage>
</organism>